<gene>
    <name evidence="2" type="ORF">QLQ83_00335</name>
</gene>
<feature type="compositionally biased region" description="Basic and acidic residues" evidence="1">
    <location>
        <begin position="1"/>
        <end position="10"/>
    </location>
</feature>
<name>A0ABT6UUA6_9GAMM</name>
<sequence length="99" mass="10722">MRQQVDEKGRRIGQGLRGAAAGDYPRSRVHTAQGLVNRSELDVLLRYVRHDTNEMTRAMTVVAAGRILGGVDMLPGLYLALEGGLLVGGGLGRNQKKTH</sequence>
<comment type="caution">
    <text evidence="2">The sequence shown here is derived from an EMBL/GenBank/DDBJ whole genome shotgun (WGS) entry which is preliminary data.</text>
</comment>
<dbReference type="EMBL" id="JASCQP010000003">
    <property type="protein sequence ID" value="MDI5889542.1"/>
    <property type="molecule type" value="Genomic_DNA"/>
</dbReference>
<proteinExistence type="predicted"/>
<dbReference type="Proteomes" id="UP001225957">
    <property type="component" value="Unassembled WGS sequence"/>
</dbReference>
<evidence type="ECO:0000313" key="2">
    <source>
        <dbReference type="EMBL" id="MDI5889542.1"/>
    </source>
</evidence>
<keyword evidence="3" id="KW-1185">Reference proteome</keyword>
<evidence type="ECO:0000313" key="3">
    <source>
        <dbReference type="Proteomes" id="UP001225957"/>
    </source>
</evidence>
<organism evidence="2 3">
    <name type="scientific">Halomonas rhizosphaerae</name>
    <dbReference type="NCBI Taxonomy" id="3043296"/>
    <lineage>
        <taxon>Bacteria</taxon>
        <taxon>Pseudomonadati</taxon>
        <taxon>Pseudomonadota</taxon>
        <taxon>Gammaproteobacteria</taxon>
        <taxon>Oceanospirillales</taxon>
        <taxon>Halomonadaceae</taxon>
        <taxon>Halomonas</taxon>
    </lineage>
</organism>
<evidence type="ECO:0000256" key="1">
    <source>
        <dbReference type="SAM" id="MobiDB-lite"/>
    </source>
</evidence>
<feature type="region of interest" description="Disordered" evidence="1">
    <location>
        <begin position="1"/>
        <end position="23"/>
    </location>
</feature>
<accession>A0ABT6UUA6</accession>
<protein>
    <submittedName>
        <fullName evidence="2">Uncharacterized protein</fullName>
    </submittedName>
</protein>
<reference evidence="2 3" key="1">
    <citation type="submission" date="2023-04" db="EMBL/GenBank/DDBJ databases">
        <title>Halomonas strains isolated from rhizosphere soil.</title>
        <authorList>
            <person name="Xu L."/>
            <person name="Sun J.-Q."/>
        </authorList>
    </citation>
    <scope>NUCLEOTIDE SEQUENCE [LARGE SCALE GENOMIC DNA]</scope>
    <source>
        <strain evidence="2 3">LR5S20</strain>
    </source>
</reference>
<dbReference type="RefSeq" id="WP_282733595.1">
    <property type="nucleotide sequence ID" value="NZ_JASCQP010000003.1"/>
</dbReference>